<comment type="caution">
    <text evidence="5">The sequence shown here is derived from an EMBL/GenBank/DDBJ whole genome shotgun (WGS) entry which is preliminary data.</text>
</comment>
<reference evidence="5" key="1">
    <citation type="submission" date="2019-09" db="EMBL/GenBank/DDBJ databases">
        <title>Draft genome information of white flower Hibiscus syriacus.</title>
        <authorList>
            <person name="Kim Y.-M."/>
        </authorList>
    </citation>
    <scope>NUCLEOTIDE SEQUENCE [LARGE SCALE GENOMIC DNA]</scope>
    <source>
        <strain evidence="5">YM2019G1</strain>
    </source>
</reference>
<dbReference type="Gene3D" id="2.60.120.330">
    <property type="entry name" value="B-lactam Antibiotic, Isopenicillin N Synthase, Chain"/>
    <property type="match status" value="1"/>
</dbReference>
<dbReference type="InterPro" id="IPR026992">
    <property type="entry name" value="DIOX_N"/>
</dbReference>
<organism evidence="5 6">
    <name type="scientific">Hibiscus syriacus</name>
    <name type="common">Rose of Sharon</name>
    <dbReference type="NCBI Taxonomy" id="106335"/>
    <lineage>
        <taxon>Eukaryota</taxon>
        <taxon>Viridiplantae</taxon>
        <taxon>Streptophyta</taxon>
        <taxon>Embryophyta</taxon>
        <taxon>Tracheophyta</taxon>
        <taxon>Spermatophyta</taxon>
        <taxon>Magnoliopsida</taxon>
        <taxon>eudicotyledons</taxon>
        <taxon>Gunneridae</taxon>
        <taxon>Pentapetalae</taxon>
        <taxon>rosids</taxon>
        <taxon>malvids</taxon>
        <taxon>Malvales</taxon>
        <taxon>Malvaceae</taxon>
        <taxon>Malvoideae</taxon>
        <taxon>Hibiscus</taxon>
    </lineage>
</organism>
<evidence type="ECO:0000256" key="3">
    <source>
        <dbReference type="SAM" id="MobiDB-lite"/>
    </source>
</evidence>
<sequence>MSSGELQEIACAMHVPTRWASEAIRPRPSESIRGHPTEAIRTSYARASEGNRASYARESEGSRARFFDFFISDLLGSPSDGLKTELSCEEWGFFYVTNHGIPQNLFTKIREFSDDVFCLRSDTKLKLGPSLCLKTYSPRFIASPYFESFRVSGPDFFASSMAIFDELSGQGRPGFR</sequence>
<keyword evidence="2" id="KW-0408">Iron</keyword>
<dbReference type="EMBL" id="VEPZ02000320">
    <property type="protein sequence ID" value="KAE8727049.1"/>
    <property type="molecule type" value="Genomic_DNA"/>
</dbReference>
<dbReference type="Pfam" id="PF14226">
    <property type="entry name" value="DIOX_N"/>
    <property type="match status" value="1"/>
</dbReference>
<feature type="compositionally biased region" description="Basic and acidic residues" evidence="3">
    <location>
        <begin position="24"/>
        <end position="38"/>
    </location>
</feature>
<dbReference type="SUPFAM" id="SSF51197">
    <property type="entry name" value="Clavaminate synthase-like"/>
    <property type="match status" value="1"/>
</dbReference>
<feature type="region of interest" description="Disordered" evidence="3">
    <location>
        <begin position="24"/>
        <end position="43"/>
    </location>
</feature>
<protein>
    <recommendedName>
        <fullName evidence="4">Non-haem dioxygenase N-terminal domain-containing protein</fullName>
    </recommendedName>
</protein>
<accession>A0A6A3CIS8</accession>
<feature type="domain" description="Non-haem dioxygenase N-terminal" evidence="4">
    <location>
        <begin position="87"/>
        <end position="130"/>
    </location>
</feature>
<evidence type="ECO:0000256" key="1">
    <source>
        <dbReference type="ARBA" id="ARBA00022723"/>
    </source>
</evidence>
<dbReference type="InterPro" id="IPR027443">
    <property type="entry name" value="IPNS-like_sf"/>
</dbReference>
<dbReference type="Proteomes" id="UP000436088">
    <property type="component" value="Unassembled WGS sequence"/>
</dbReference>
<proteinExistence type="predicted"/>
<name>A0A6A3CIS8_HIBSY</name>
<dbReference type="AlphaFoldDB" id="A0A6A3CIS8"/>
<dbReference type="GO" id="GO:0046872">
    <property type="term" value="F:metal ion binding"/>
    <property type="evidence" value="ECO:0007669"/>
    <property type="project" value="UniProtKB-KW"/>
</dbReference>
<evidence type="ECO:0000256" key="2">
    <source>
        <dbReference type="ARBA" id="ARBA00023004"/>
    </source>
</evidence>
<keyword evidence="1" id="KW-0479">Metal-binding</keyword>
<evidence type="ECO:0000259" key="4">
    <source>
        <dbReference type="Pfam" id="PF14226"/>
    </source>
</evidence>
<gene>
    <name evidence="5" type="ORF">F3Y22_tig00005929pilonHSYRG00110</name>
</gene>
<evidence type="ECO:0000313" key="6">
    <source>
        <dbReference type="Proteomes" id="UP000436088"/>
    </source>
</evidence>
<evidence type="ECO:0000313" key="5">
    <source>
        <dbReference type="EMBL" id="KAE8727049.1"/>
    </source>
</evidence>
<keyword evidence="6" id="KW-1185">Reference proteome</keyword>